<dbReference type="OrthoDB" id="6419443at2759"/>
<dbReference type="EMBL" id="LGRB01000012">
    <property type="protein sequence ID" value="OCT48489.1"/>
    <property type="molecule type" value="Genomic_DNA"/>
</dbReference>
<feature type="compositionally biased region" description="Basic and acidic residues" evidence="1">
    <location>
        <begin position="1"/>
        <end position="12"/>
    </location>
</feature>
<proteinExistence type="predicted"/>
<dbReference type="Pfam" id="PF11312">
    <property type="entry name" value="Methyltransf_34"/>
    <property type="match status" value="1"/>
</dbReference>
<accession>A0A1C1CIZ5</accession>
<keyword evidence="3" id="KW-1185">Reference proteome</keyword>
<evidence type="ECO:0008006" key="4">
    <source>
        <dbReference type="Google" id="ProtNLM"/>
    </source>
</evidence>
<feature type="region of interest" description="Disordered" evidence="1">
    <location>
        <begin position="1"/>
        <end position="34"/>
    </location>
</feature>
<reference evidence="3" key="1">
    <citation type="submission" date="2015-07" db="EMBL/GenBank/DDBJ databases">
        <authorList>
            <person name="Teixeira M.M."/>
            <person name="Souza R.C."/>
            <person name="Almeida L.G."/>
            <person name="Vicente V.A."/>
            <person name="de Hoog S."/>
            <person name="Bocca A.L."/>
            <person name="de Almeida S.R."/>
            <person name="Vasconcelos A.T."/>
            <person name="Felipe M.S."/>
        </authorList>
    </citation>
    <scope>NUCLEOTIDE SEQUENCE [LARGE SCALE GENOMIC DNA]</scope>
    <source>
        <strain evidence="3">KSF</strain>
    </source>
</reference>
<dbReference type="InterPro" id="IPR021463">
    <property type="entry name" value="Methyltransf_34"/>
</dbReference>
<dbReference type="AlphaFoldDB" id="A0A1C1CIZ5"/>
<protein>
    <recommendedName>
        <fullName evidence="4">25S rRNA (Uridine(2843)-N(3))-methyltransferase</fullName>
    </recommendedName>
</protein>
<gene>
    <name evidence="2" type="ORF">CLCR_04183</name>
</gene>
<dbReference type="VEuPathDB" id="FungiDB:CLCR_04183"/>
<dbReference type="STRING" id="86049.A0A1C1CIZ5"/>
<evidence type="ECO:0000313" key="2">
    <source>
        <dbReference type="EMBL" id="OCT48489.1"/>
    </source>
</evidence>
<dbReference type="VEuPathDB" id="FungiDB:G647_08613"/>
<sequence length="385" mass="42474">MAPAKQQKDRSNRTRQSKPHHGDTSQRAAPQQRLENDTAAAAAFALPIELQQMVLDIFRRAFPFDHDQRDLRTTIQKVKGHLFQRDFSRAFAKPEYLDAYALRWSASRALGYASIFLHGDLQQAWSKLREPTAPARTDMAASVSLSDSSSSPGEPHPAPSACSVLCIGGGGGAEVAACAAAARTILPPLATMDVHVVDIADWSSCLQSLETAFCTPPQLSAYASEGAKAANRAFVSSDSFDVRFSQHDILGVSEADLAPMLQDVHLCTIMFTLNELFSASITRATAFLLALTESISVGSWLLVVDSPGSYAEVKLATGEGSKTKEYPMKWLLDHTLLDVAREGDNSKWKKVVSDDSRWFRLNQQLLKYPIELENMRYQIHLYQRV</sequence>
<name>A0A1C1CIZ5_9EURO</name>
<evidence type="ECO:0000313" key="3">
    <source>
        <dbReference type="Proteomes" id="UP000094526"/>
    </source>
</evidence>
<evidence type="ECO:0000256" key="1">
    <source>
        <dbReference type="SAM" id="MobiDB-lite"/>
    </source>
</evidence>
<organism evidence="2 3">
    <name type="scientific">Cladophialophora carrionii</name>
    <dbReference type="NCBI Taxonomy" id="86049"/>
    <lineage>
        <taxon>Eukaryota</taxon>
        <taxon>Fungi</taxon>
        <taxon>Dikarya</taxon>
        <taxon>Ascomycota</taxon>
        <taxon>Pezizomycotina</taxon>
        <taxon>Eurotiomycetes</taxon>
        <taxon>Chaetothyriomycetidae</taxon>
        <taxon>Chaetothyriales</taxon>
        <taxon>Herpotrichiellaceae</taxon>
        <taxon>Cladophialophora</taxon>
    </lineage>
</organism>
<dbReference type="Proteomes" id="UP000094526">
    <property type="component" value="Unassembled WGS sequence"/>
</dbReference>
<dbReference type="eggNOG" id="ENOG502QR34">
    <property type="taxonomic scope" value="Eukaryota"/>
</dbReference>
<comment type="caution">
    <text evidence="2">The sequence shown here is derived from an EMBL/GenBank/DDBJ whole genome shotgun (WGS) entry which is preliminary data.</text>
</comment>